<reference evidence="7 8" key="1">
    <citation type="submission" date="2019-08" db="EMBL/GenBank/DDBJ databases">
        <title>Hyperibacter terrae gen. nov., sp. nov. and Hyperibacter viscosus sp. nov., two new members in the family Rhodospirillaceae isolated from the rhizosphere of Hypericum perforatum.</title>
        <authorList>
            <person name="Noviana Z."/>
        </authorList>
    </citation>
    <scope>NUCLEOTIDE SEQUENCE [LARGE SCALE GENOMIC DNA]</scope>
    <source>
        <strain evidence="7 8">R5913</strain>
    </source>
</reference>
<keyword evidence="4 6" id="KW-0811">Translocation</keyword>
<dbReference type="EMBL" id="CP042906">
    <property type="protein sequence ID" value="QEX19875.1"/>
    <property type="molecule type" value="Genomic_DNA"/>
</dbReference>
<comment type="subcellular location">
    <subcellularLocation>
        <location evidence="6">Cytoplasm</location>
    </subcellularLocation>
</comment>
<dbReference type="GO" id="GO:0051082">
    <property type="term" value="F:unfolded protein binding"/>
    <property type="evidence" value="ECO:0007669"/>
    <property type="project" value="InterPro"/>
</dbReference>
<dbReference type="RefSeq" id="WP_151179897.1">
    <property type="nucleotide sequence ID" value="NZ_CP042906.1"/>
</dbReference>
<comment type="similarity">
    <text evidence="1 6">Belongs to the SecB family.</text>
</comment>
<gene>
    <name evidence="6 7" type="primary">secB</name>
    <name evidence="7" type="ORF">FRZ44_51900</name>
</gene>
<evidence type="ECO:0000256" key="6">
    <source>
        <dbReference type="HAMAP-Rule" id="MF_00821"/>
    </source>
</evidence>
<keyword evidence="6" id="KW-0963">Cytoplasm</keyword>
<dbReference type="HAMAP" id="MF_00821">
    <property type="entry name" value="SecB"/>
    <property type="match status" value="1"/>
</dbReference>
<dbReference type="PANTHER" id="PTHR36918:SF1">
    <property type="entry name" value="PROTEIN-EXPORT PROTEIN SECB"/>
    <property type="match status" value="1"/>
</dbReference>
<dbReference type="Pfam" id="PF02556">
    <property type="entry name" value="SecB"/>
    <property type="match status" value="1"/>
</dbReference>
<dbReference type="Proteomes" id="UP000326202">
    <property type="component" value="Chromosome"/>
</dbReference>
<dbReference type="SUPFAM" id="SSF54611">
    <property type="entry name" value="SecB-like"/>
    <property type="match status" value="1"/>
</dbReference>
<keyword evidence="3 6" id="KW-0653">Protein transport</keyword>
<dbReference type="OrthoDB" id="9795145at2"/>
<organism evidence="7 8">
    <name type="scientific">Hypericibacter terrae</name>
    <dbReference type="NCBI Taxonomy" id="2602015"/>
    <lineage>
        <taxon>Bacteria</taxon>
        <taxon>Pseudomonadati</taxon>
        <taxon>Pseudomonadota</taxon>
        <taxon>Alphaproteobacteria</taxon>
        <taxon>Rhodospirillales</taxon>
        <taxon>Dongiaceae</taxon>
        <taxon>Hypericibacter</taxon>
    </lineage>
</organism>
<evidence type="ECO:0000256" key="1">
    <source>
        <dbReference type="ARBA" id="ARBA00009990"/>
    </source>
</evidence>
<dbReference type="PRINTS" id="PR01594">
    <property type="entry name" value="SECBCHAPRONE"/>
</dbReference>
<evidence type="ECO:0000313" key="7">
    <source>
        <dbReference type="EMBL" id="QEX19875.1"/>
    </source>
</evidence>
<dbReference type="AlphaFoldDB" id="A0A5J6MT38"/>
<dbReference type="Gene3D" id="3.10.420.10">
    <property type="entry name" value="SecB-like"/>
    <property type="match status" value="1"/>
</dbReference>
<accession>A0A5J6MT38</accession>
<dbReference type="GO" id="GO:0051262">
    <property type="term" value="P:protein tetramerization"/>
    <property type="evidence" value="ECO:0007669"/>
    <property type="project" value="InterPro"/>
</dbReference>
<keyword evidence="5 6" id="KW-0143">Chaperone</keyword>
<dbReference type="GO" id="GO:0006457">
    <property type="term" value="P:protein folding"/>
    <property type="evidence" value="ECO:0007669"/>
    <property type="project" value="UniProtKB-UniRule"/>
</dbReference>
<dbReference type="PANTHER" id="PTHR36918">
    <property type="match status" value="1"/>
</dbReference>
<dbReference type="NCBIfam" id="TIGR00809">
    <property type="entry name" value="secB"/>
    <property type="match status" value="1"/>
</dbReference>
<comment type="subunit">
    <text evidence="6">Homotetramer, a dimer of dimers. One homotetramer interacts with 1 SecA dimer.</text>
</comment>
<dbReference type="InterPro" id="IPR035958">
    <property type="entry name" value="SecB-like_sf"/>
</dbReference>
<dbReference type="KEGG" id="htq:FRZ44_51900"/>
<sequence length="166" mass="18351">MADAPFQPVSDPFAANQPPAGAPITVMGQFLKDLSFESPNMPALMEQAGRVPQGLIKVDVKARKLPQAEQQYEVMLSLRAEARHQDQVAYIAELQYGGLFQVGQIGTRMIEPLLLIEAPRLLFPFAREIIANIIQQAGFRAMLIHPIDFAMHYREQKSQGAAPAVV</sequence>
<dbReference type="InterPro" id="IPR003708">
    <property type="entry name" value="SecB"/>
</dbReference>
<dbReference type="GO" id="GO:0005737">
    <property type="term" value="C:cytoplasm"/>
    <property type="evidence" value="ECO:0007669"/>
    <property type="project" value="UniProtKB-SubCell"/>
</dbReference>
<proteinExistence type="inferred from homology"/>
<protein>
    <recommendedName>
        <fullName evidence="6">Protein-export protein SecB</fullName>
    </recommendedName>
</protein>
<keyword evidence="8" id="KW-1185">Reference proteome</keyword>
<keyword evidence="2 6" id="KW-0813">Transport</keyword>
<dbReference type="GO" id="GO:0015031">
    <property type="term" value="P:protein transport"/>
    <property type="evidence" value="ECO:0007669"/>
    <property type="project" value="UniProtKB-UniRule"/>
</dbReference>
<evidence type="ECO:0000313" key="8">
    <source>
        <dbReference type="Proteomes" id="UP000326202"/>
    </source>
</evidence>
<comment type="function">
    <text evidence="6">One of the proteins required for the normal export of preproteins out of the cell cytoplasm. It is a molecular chaperone that binds to a subset of precursor proteins, maintaining them in a translocation-competent state. It also specifically binds to its receptor SecA.</text>
</comment>
<evidence type="ECO:0000256" key="3">
    <source>
        <dbReference type="ARBA" id="ARBA00022927"/>
    </source>
</evidence>
<evidence type="ECO:0000256" key="4">
    <source>
        <dbReference type="ARBA" id="ARBA00023010"/>
    </source>
</evidence>
<name>A0A5J6MT38_9PROT</name>
<dbReference type="NCBIfam" id="NF004392">
    <property type="entry name" value="PRK05751.1-3"/>
    <property type="match status" value="1"/>
</dbReference>
<evidence type="ECO:0000256" key="5">
    <source>
        <dbReference type="ARBA" id="ARBA00023186"/>
    </source>
</evidence>
<evidence type="ECO:0000256" key="2">
    <source>
        <dbReference type="ARBA" id="ARBA00022448"/>
    </source>
</evidence>